<dbReference type="Pfam" id="PF20434">
    <property type="entry name" value="BD-FAE"/>
    <property type="match status" value="1"/>
</dbReference>
<keyword evidence="1 3" id="KW-0378">Hydrolase</keyword>
<dbReference type="AlphaFoldDB" id="A0A1I0EZZ9"/>
<evidence type="ECO:0000259" key="2">
    <source>
        <dbReference type="Pfam" id="PF20434"/>
    </source>
</evidence>
<reference evidence="4" key="1">
    <citation type="submission" date="2016-10" db="EMBL/GenBank/DDBJ databases">
        <authorList>
            <person name="Varghese N."/>
            <person name="Submissions S."/>
        </authorList>
    </citation>
    <scope>NUCLEOTIDE SEQUENCE [LARGE SCALE GENOMIC DNA]</scope>
    <source>
        <strain evidence="4">NLAE-zl-G277</strain>
    </source>
</reference>
<dbReference type="GO" id="GO:0016787">
    <property type="term" value="F:hydrolase activity"/>
    <property type="evidence" value="ECO:0007669"/>
    <property type="project" value="UniProtKB-KW"/>
</dbReference>
<organism evidence="3 4">
    <name type="scientific">Enterocloster lavalensis</name>
    <dbReference type="NCBI Taxonomy" id="460384"/>
    <lineage>
        <taxon>Bacteria</taxon>
        <taxon>Bacillati</taxon>
        <taxon>Bacillota</taxon>
        <taxon>Clostridia</taxon>
        <taxon>Lachnospirales</taxon>
        <taxon>Lachnospiraceae</taxon>
        <taxon>Enterocloster</taxon>
    </lineage>
</organism>
<dbReference type="Gene3D" id="3.40.50.1820">
    <property type="entry name" value="alpha/beta hydrolase"/>
    <property type="match status" value="1"/>
</dbReference>
<dbReference type="RefSeq" id="WP_092362642.1">
    <property type="nucleotide sequence ID" value="NZ_FOIM01000007.1"/>
</dbReference>
<dbReference type="PANTHER" id="PTHR48081">
    <property type="entry name" value="AB HYDROLASE SUPERFAMILY PROTEIN C4A8.06C"/>
    <property type="match status" value="1"/>
</dbReference>
<name>A0A1I0EZZ9_9FIRM</name>
<gene>
    <name evidence="3" type="ORF">SAMN05216313_107148</name>
</gene>
<dbReference type="Proteomes" id="UP000198508">
    <property type="component" value="Unassembled WGS sequence"/>
</dbReference>
<evidence type="ECO:0000256" key="1">
    <source>
        <dbReference type="ARBA" id="ARBA00022801"/>
    </source>
</evidence>
<dbReference type="PANTHER" id="PTHR48081:SF6">
    <property type="entry name" value="PEPTIDASE S9 PROLYL OLIGOPEPTIDASE CATALYTIC DOMAIN-CONTAINING PROTEIN"/>
    <property type="match status" value="1"/>
</dbReference>
<evidence type="ECO:0000313" key="3">
    <source>
        <dbReference type="EMBL" id="SET51286.1"/>
    </source>
</evidence>
<dbReference type="GeneID" id="93280310"/>
<dbReference type="STRING" id="460384.SAMN05216313_107148"/>
<dbReference type="EMBL" id="FOIM01000007">
    <property type="protein sequence ID" value="SET51286.1"/>
    <property type="molecule type" value="Genomic_DNA"/>
</dbReference>
<sequence length="284" mass="31261">MKILNLPIELPQDACCKARPDQSADLTAYLLDPMAETASRLRPAVVICPGGGYTRLSEREDQPVAMEYLAAGFQVFSLHYSVAPDVFPRALMELALAVRLIRLNSAKWHVDPEKIVVSGFSAGGHLACCLGVFYNRDFLCGPLKTSPEQIRPDGLLLCYPVITSGPFCHPGSIESLLGPDAQDQEKRRLVSLELQAGAHTPPTFLWHTCTDQTVPVENSLLFADALRSHGVSLEMHLYPKGRHGLSLATHEVEGGDGRYYEPRCQGWIGLAKSWIRNLGRENAQ</sequence>
<dbReference type="InterPro" id="IPR049492">
    <property type="entry name" value="BD-FAE-like_dom"/>
</dbReference>
<dbReference type="InterPro" id="IPR050300">
    <property type="entry name" value="GDXG_lipolytic_enzyme"/>
</dbReference>
<protein>
    <submittedName>
        <fullName evidence="3">Alpha/beta hydrolase fold</fullName>
    </submittedName>
</protein>
<evidence type="ECO:0000313" key="4">
    <source>
        <dbReference type="Proteomes" id="UP000198508"/>
    </source>
</evidence>
<keyword evidence="4" id="KW-1185">Reference proteome</keyword>
<accession>A0A1I0EZZ9</accession>
<feature type="domain" description="BD-FAE-like" evidence="2">
    <location>
        <begin position="38"/>
        <end position="226"/>
    </location>
</feature>
<proteinExistence type="predicted"/>
<dbReference type="SUPFAM" id="SSF53474">
    <property type="entry name" value="alpha/beta-Hydrolases"/>
    <property type="match status" value="1"/>
</dbReference>
<dbReference type="InterPro" id="IPR029058">
    <property type="entry name" value="AB_hydrolase_fold"/>
</dbReference>